<dbReference type="SUPFAM" id="SSF49785">
    <property type="entry name" value="Galactose-binding domain-like"/>
    <property type="match status" value="1"/>
</dbReference>
<reference evidence="7" key="1">
    <citation type="submission" date="2023-07" db="EMBL/GenBank/DDBJ databases">
        <title>Chromosome-level genome assembly of Artemia franciscana.</title>
        <authorList>
            <person name="Jo E."/>
        </authorList>
    </citation>
    <scope>NUCLEOTIDE SEQUENCE</scope>
    <source>
        <tissue evidence="7">Whole body</tissue>
    </source>
</reference>
<evidence type="ECO:0000256" key="2">
    <source>
        <dbReference type="ARBA" id="ARBA00007884"/>
    </source>
</evidence>
<dbReference type="InterPro" id="IPR008979">
    <property type="entry name" value="Galactose-bd-like_sf"/>
</dbReference>
<protein>
    <recommendedName>
        <fullName evidence="6">NADH:ubiquinone oxidoreductase intermediate-associated protein 30 domain-containing protein</fullName>
    </recommendedName>
</protein>
<accession>A0AA88HIU2</accession>
<dbReference type="GO" id="GO:0005739">
    <property type="term" value="C:mitochondrion"/>
    <property type="evidence" value="ECO:0007669"/>
    <property type="project" value="UniProtKB-SubCell"/>
</dbReference>
<organism evidence="7 8">
    <name type="scientific">Artemia franciscana</name>
    <name type="common">Brine shrimp</name>
    <name type="synonym">Artemia sanfranciscana</name>
    <dbReference type="NCBI Taxonomy" id="6661"/>
    <lineage>
        <taxon>Eukaryota</taxon>
        <taxon>Metazoa</taxon>
        <taxon>Ecdysozoa</taxon>
        <taxon>Arthropoda</taxon>
        <taxon>Crustacea</taxon>
        <taxon>Branchiopoda</taxon>
        <taxon>Anostraca</taxon>
        <taxon>Artemiidae</taxon>
        <taxon>Artemia</taxon>
    </lineage>
</organism>
<dbReference type="Proteomes" id="UP001187531">
    <property type="component" value="Unassembled WGS sequence"/>
</dbReference>
<comment type="caution">
    <text evidence="7">The sequence shown here is derived from an EMBL/GenBank/DDBJ whole genome shotgun (WGS) entry which is preliminary data.</text>
</comment>
<evidence type="ECO:0000313" key="7">
    <source>
        <dbReference type="EMBL" id="KAK2711109.1"/>
    </source>
</evidence>
<feature type="coiled-coil region" evidence="5">
    <location>
        <begin position="43"/>
        <end position="70"/>
    </location>
</feature>
<evidence type="ECO:0000256" key="3">
    <source>
        <dbReference type="ARBA" id="ARBA00023128"/>
    </source>
</evidence>
<keyword evidence="5" id="KW-0175">Coiled coil</keyword>
<evidence type="ECO:0000313" key="8">
    <source>
        <dbReference type="Proteomes" id="UP001187531"/>
    </source>
</evidence>
<dbReference type="PANTHER" id="PTHR13194:SF18">
    <property type="entry name" value="COMPLEX I INTERMEDIATE-ASSOCIATED PROTEIN 30, MITOCHONDRIAL"/>
    <property type="match status" value="1"/>
</dbReference>
<evidence type="ECO:0000259" key="6">
    <source>
        <dbReference type="Pfam" id="PF08547"/>
    </source>
</evidence>
<evidence type="ECO:0000256" key="1">
    <source>
        <dbReference type="ARBA" id="ARBA00004173"/>
    </source>
</evidence>
<gene>
    <name evidence="7" type="ORF">QYM36_012325</name>
</gene>
<dbReference type="GO" id="GO:0006120">
    <property type="term" value="P:mitochondrial electron transport, NADH to ubiquinone"/>
    <property type="evidence" value="ECO:0007669"/>
    <property type="project" value="TreeGrafter"/>
</dbReference>
<proteinExistence type="inferred from homology"/>
<evidence type="ECO:0000256" key="4">
    <source>
        <dbReference type="ARBA" id="ARBA00023186"/>
    </source>
</evidence>
<comment type="subcellular location">
    <subcellularLocation>
        <location evidence="1">Mitochondrion</location>
    </subcellularLocation>
</comment>
<dbReference type="AlphaFoldDB" id="A0AA88HIU2"/>
<evidence type="ECO:0000256" key="5">
    <source>
        <dbReference type="SAM" id="Coils"/>
    </source>
</evidence>
<dbReference type="PANTHER" id="PTHR13194">
    <property type="entry name" value="COMPLEX I INTERMEDIATE-ASSOCIATED PROTEIN 30"/>
    <property type="match status" value="1"/>
</dbReference>
<dbReference type="InterPro" id="IPR039131">
    <property type="entry name" value="NDUFAF1"/>
</dbReference>
<keyword evidence="8" id="KW-1185">Reference proteome</keyword>
<name>A0AA88HIU2_ARTSF</name>
<feature type="domain" description="NADH:ubiquinone oxidoreductase intermediate-associated protein 30" evidence="6">
    <location>
        <begin position="93"/>
        <end position="265"/>
    </location>
</feature>
<dbReference type="InterPro" id="IPR013857">
    <property type="entry name" value="NADH-UbQ_OxRdtase-assoc_prot30"/>
</dbReference>
<keyword evidence="4" id="KW-0143">Chaperone</keyword>
<dbReference type="GO" id="GO:0051082">
    <property type="term" value="F:unfolded protein binding"/>
    <property type="evidence" value="ECO:0007669"/>
    <property type="project" value="TreeGrafter"/>
</dbReference>
<sequence length="292" mass="33851">MGGWGMIKNRLPSLLRHFPEGIPVASTRSYFVHQNDRKSGYRKKKDENIIKNVRDGLKQLKHEVKAWKEEVKERITHDPFEFINPGHVEPLWLFEEDDCLPSWKVSTDTDWGLGFSSASLERSNLGYAAFTGNLDTTVPKDGKTSRAGYCSMQSAEPRKSFQREDYYDWSLYTHLIMRVRGDGRTYRVNLASVGYFDVTWHDQWNYLLFTRGGPYWQIAKIPFSKFLLTAKGRIQDHQGPVPLDRISSLAIVCADKVSGPFRLEIDYIALQYDPSHTEKFAYEMYKVPDFTD</sequence>
<keyword evidence="3" id="KW-0496">Mitochondrion</keyword>
<comment type="similarity">
    <text evidence="2">Belongs to the CIA30 family.</text>
</comment>
<dbReference type="GO" id="GO:0032981">
    <property type="term" value="P:mitochondrial respiratory chain complex I assembly"/>
    <property type="evidence" value="ECO:0007669"/>
    <property type="project" value="TreeGrafter"/>
</dbReference>
<dbReference type="EMBL" id="JAVRJZ010000016">
    <property type="protein sequence ID" value="KAK2711109.1"/>
    <property type="molecule type" value="Genomic_DNA"/>
</dbReference>
<dbReference type="Pfam" id="PF08547">
    <property type="entry name" value="CIA30"/>
    <property type="match status" value="1"/>
</dbReference>